<keyword evidence="1" id="KW-1133">Transmembrane helix</keyword>
<comment type="caution">
    <text evidence="2">The sequence shown here is derived from an EMBL/GenBank/DDBJ whole genome shotgun (WGS) entry which is preliminary data.</text>
</comment>
<dbReference type="AlphaFoldDB" id="A0A317CTX1"/>
<proteinExistence type="predicted"/>
<gene>
    <name evidence="2" type="ORF">DKW60_04615</name>
</gene>
<organism evidence="2 3">
    <name type="scientific">Leucothrix pacifica</name>
    <dbReference type="NCBI Taxonomy" id="1247513"/>
    <lineage>
        <taxon>Bacteria</taxon>
        <taxon>Pseudomonadati</taxon>
        <taxon>Pseudomonadota</taxon>
        <taxon>Gammaproteobacteria</taxon>
        <taxon>Thiotrichales</taxon>
        <taxon>Thiotrichaceae</taxon>
        <taxon>Leucothrix</taxon>
    </lineage>
</organism>
<dbReference type="Proteomes" id="UP000245539">
    <property type="component" value="Unassembled WGS sequence"/>
</dbReference>
<reference evidence="2 3" key="1">
    <citation type="submission" date="2018-05" db="EMBL/GenBank/DDBJ databases">
        <title>Leucothrix arctica sp. nov., isolated from Arctic seawater.</title>
        <authorList>
            <person name="Choi A."/>
            <person name="Baek K."/>
        </authorList>
    </citation>
    <scope>NUCLEOTIDE SEQUENCE [LARGE SCALE GENOMIC DNA]</scope>
    <source>
        <strain evidence="2 3">JCM 18388</strain>
    </source>
</reference>
<evidence type="ECO:0000313" key="3">
    <source>
        <dbReference type="Proteomes" id="UP000245539"/>
    </source>
</evidence>
<protein>
    <recommendedName>
        <fullName evidence="4">SPOR domain-containing protein</fullName>
    </recommendedName>
</protein>
<evidence type="ECO:0008006" key="4">
    <source>
        <dbReference type="Google" id="ProtNLM"/>
    </source>
</evidence>
<evidence type="ECO:0000256" key="1">
    <source>
        <dbReference type="SAM" id="Phobius"/>
    </source>
</evidence>
<dbReference type="OrthoDB" id="5624484at2"/>
<accession>A0A317CTX1</accession>
<keyword evidence="1" id="KW-0812">Transmembrane</keyword>
<dbReference type="RefSeq" id="WP_109836496.1">
    <property type="nucleotide sequence ID" value="NZ_QGKM01000008.1"/>
</dbReference>
<keyword evidence="3" id="KW-1185">Reference proteome</keyword>
<dbReference type="EMBL" id="QGKM01000008">
    <property type="protein sequence ID" value="PWQ99762.1"/>
    <property type="molecule type" value="Genomic_DNA"/>
</dbReference>
<sequence>MNNNLKQEVINLLPWYHLGKLTDEVNTLVEEALVNDPSLKEVSVAEEKMMRSVQADKTLMNGSIFEDPTARLDSVLAKLDGLEQAAPVATQEQETPAVVTKKASVFAQIKDYLDELLSGNSRSFTYAVFAALTVVQLALLVLFIVPSDNIDHEGRSSYGLASHDTQAVEQPSVASAPSGQMVLLIGMNSHFNAAGFDEIIGDNVEVKFLPDSHGYYRVRVNKKLSEQEIEELKHELSKKHGTIWFIGEETPQ</sequence>
<evidence type="ECO:0000313" key="2">
    <source>
        <dbReference type="EMBL" id="PWQ99762.1"/>
    </source>
</evidence>
<feature type="transmembrane region" description="Helical" evidence="1">
    <location>
        <begin position="124"/>
        <end position="145"/>
    </location>
</feature>
<keyword evidence="1" id="KW-0472">Membrane</keyword>
<name>A0A317CTX1_9GAMM</name>